<dbReference type="KEGG" id="mis:MICPUN_112672"/>
<protein>
    <submittedName>
        <fullName evidence="7">Glutathione peroxidase</fullName>
    </submittedName>
</protein>
<comment type="subcellular location">
    <subcellularLocation>
        <location evidence="1">Secreted</location>
    </subcellularLocation>
</comment>
<dbReference type="OrthoDB" id="446890at2759"/>
<evidence type="ECO:0000256" key="5">
    <source>
        <dbReference type="ARBA" id="ARBA00022729"/>
    </source>
</evidence>
<dbReference type="RefSeq" id="XP_002507698.1">
    <property type="nucleotide sequence ID" value="XM_002507652.1"/>
</dbReference>
<dbReference type="PROSITE" id="PS51355">
    <property type="entry name" value="GLUTATHIONE_PEROXID_3"/>
    <property type="match status" value="1"/>
</dbReference>
<keyword evidence="8" id="KW-1185">Reference proteome</keyword>
<evidence type="ECO:0000256" key="4">
    <source>
        <dbReference type="ARBA" id="ARBA00022559"/>
    </source>
</evidence>
<dbReference type="AlphaFoldDB" id="C1FEG3"/>
<keyword evidence="3" id="KW-0964">Secreted</keyword>
<dbReference type="eggNOG" id="KOG1651">
    <property type="taxonomic scope" value="Eukaryota"/>
</dbReference>
<dbReference type="GO" id="GO:0006979">
    <property type="term" value="P:response to oxidative stress"/>
    <property type="evidence" value="ECO:0007669"/>
    <property type="project" value="InterPro"/>
</dbReference>
<dbReference type="STRING" id="296587.C1FEG3"/>
<dbReference type="GeneID" id="8250229"/>
<dbReference type="SUPFAM" id="SSF52833">
    <property type="entry name" value="Thioredoxin-like"/>
    <property type="match status" value="1"/>
</dbReference>
<evidence type="ECO:0000313" key="8">
    <source>
        <dbReference type="Proteomes" id="UP000002009"/>
    </source>
</evidence>
<dbReference type="InParanoid" id="C1FEG3"/>
<sequence>MSAVCRIGTLPARFARGATKLGSRRVASHAKPGRIAIRAMASSFHDFKGKTLGGGTRDDPQVGTDFDFAQLKGKIVLVNNFGHQCYDKDFELMNTLKYVRPGDGYVPKFQIMAKCVVNGEGEEPLWTYLKSALPSPSDDRAGMGADFIYDIQPNTMPIQWSPVRRADITWNFEKFLINQDGIPVKRYSPKYENADISADIDALLVDPNALL</sequence>
<dbReference type="InterPro" id="IPR036249">
    <property type="entry name" value="Thioredoxin-like_sf"/>
</dbReference>
<organism evidence="7 8">
    <name type="scientific">Micromonas commoda (strain RCC299 / NOUM17 / CCMP2709)</name>
    <name type="common">Picoplanktonic green alga</name>
    <dbReference type="NCBI Taxonomy" id="296587"/>
    <lineage>
        <taxon>Eukaryota</taxon>
        <taxon>Viridiplantae</taxon>
        <taxon>Chlorophyta</taxon>
        <taxon>Mamiellophyceae</taxon>
        <taxon>Mamiellales</taxon>
        <taxon>Mamiellaceae</taxon>
        <taxon>Micromonas</taxon>
    </lineage>
</organism>
<dbReference type="PANTHER" id="PTHR11592:SF88">
    <property type="entry name" value="GLUTATHIONE PEROXIDASE-RELATED"/>
    <property type="match status" value="1"/>
</dbReference>
<dbReference type="Proteomes" id="UP000002009">
    <property type="component" value="Chromosome 1"/>
</dbReference>
<name>C1FEG3_MICCC</name>
<dbReference type="GO" id="GO:0004602">
    <property type="term" value="F:glutathione peroxidase activity"/>
    <property type="evidence" value="ECO:0007669"/>
    <property type="project" value="TreeGrafter"/>
</dbReference>
<accession>C1FEG3</accession>
<reference evidence="7 8" key="1">
    <citation type="journal article" date="2009" name="Science">
        <title>Green evolution and dynamic adaptations revealed by genomes of the marine picoeukaryotes Micromonas.</title>
        <authorList>
            <person name="Worden A.Z."/>
            <person name="Lee J.H."/>
            <person name="Mock T."/>
            <person name="Rouze P."/>
            <person name="Simmons M.P."/>
            <person name="Aerts A.L."/>
            <person name="Allen A.E."/>
            <person name="Cuvelier M.L."/>
            <person name="Derelle E."/>
            <person name="Everett M.V."/>
            <person name="Foulon E."/>
            <person name="Grimwood J."/>
            <person name="Gundlach H."/>
            <person name="Henrissat B."/>
            <person name="Napoli C."/>
            <person name="McDonald S.M."/>
            <person name="Parker M.S."/>
            <person name="Rombauts S."/>
            <person name="Salamov A."/>
            <person name="Von Dassow P."/>
            <person name="Badger J.H."/>
            <person name="Coutinho P.M."/>
            <person name="Demir E."/>
            <person name="Dubchak I."/>
            <person name="Gentemann C."/>
            <person name="Eikrem W."/>
            <person name="Gready J.E."/>
            <person name="John U."/>
            <person name="Lanier W."/>
            <person name="Lindquist E.A."/>
            <person name="Lucas S."/>
            <person name="Mayer K.F."/>
            <person name="Moreau H."/>
            <person name="Not F."/>
            <person name="Otillar R."/>
            <person name="Panaud O."/>
            <person name="Pangilinan J."/>
            <person name="Paulsen I."/>
            <person name="Piegu B."/>
            <person name="Poliakov A."/>
            <person name="Robbens S."/>
            <person name="Schmutz J."/>
            <person name="Toulza E."/>
            <person name="Wyss T."/>
            <person name="Zelensky A."/>
            <person name="Zhou K."/>
            <person name="Armbrust E.V."/>
            <person name="Bhattacharya D."/>
            <person name="Goodenough U.W."/>
            <person name="Van de Peer Y."/>
            <person name="Grigoriev I.V."/>
        </authorList>
    </citation>
    <scope>NUCLEOTIDE SEQUENCE [LARGE SCALE GENOMIC DNA]</scope>
    <source>
        <strain evidence="8">RCC299 / NOUM17</strain>
    </source>
</reference>
<dbReference type="Pfam" id="PF00255">
    <property type="entry name" value="GSHPx"/>
    <property type="match status" value="1"/>
</dbReference>
<evidence type="ECO:0000256" key="1">
    <source>
        <dbReference type="ARBA" id="ARBA00004613"/>
    </source>
</evidence>
<comment type="similarity">
    <text evidence="2">Belongs to the glutathione peroxidase family.</text>
</comment>
<keyword evidence="4 7" id="KW-0575">Peroxidase</keyword>
<evidence type="ECO:0000256" key="2">
    <source>
        <dbReference type="ARBA" id="ARBA00006926"/>
    </source>
</evidence>
<dbReference type="GO" id="GO:0005576">
    <property type="term" value="C:extracellular region"/>
    <property type="evidence" value="ECO:0007669"/>
    <property type="project" value="UniProtKB-SubCell"/>
</dbReference>
<keyword evidence="6" id="KW-0560">Oxidoreductase</keyword>
<dbReference type="EMBL" id="CP001574">
    <property type="protein sequence ID" value="ACO68956.1"/>
    <property type="molecule type" value="Genomic_DNA"/>
</dbReference>
<dbReference type="OMA" id="HELMNGI"/>
<dbReference type="PANTHER" id="PTHR11592">
    <property type="entry name" value="GLUTATHIONE PEROXIDASE"/>
    <property type="match status" value="1"/>
</dbReference>
<dbReference type="Gene3D" id="3.40.30.10">
    <property type="entry name" value="Glutaredoxin"/>
    <property type="match status" value="1"/>
</dbReference>
<evidence type="ECO:0000256" key="3">
    <source>
        <dbReference type="ARBA" id="ARBA00022525"/>
    </source>
</evidence>
<evidence type="ECO:0000313" key="7">
    <source>
        <dbReference type="EMBL" id="ACO68956.1"/>
    </source>
</evidence>
<dbReference type="InterPro" id="IPR000889">
    <property type="entry name" value="Glutathione_peroxidase"/>
</dbReference>
<evidence type="ECO:0000256" key="6">
    <source>
        <dbReference type="ARBA" id="ARBA00023002"/>
    </source>
</evidence>
<keyword evidence="5" id="KW-0732">Signal</keyword>
<proteinExistence type="inferred from homology"/>
<gene>
    <name evidence="7" type="primary">GPX1</name>
    <name evidence="7" type="ORF">MICPUN_112672</name>
</gene>